<feature type="domain" description="Phasin" evidence="2">
    <location>
        <begin position="13"/>
        <end position="102"/>
    </location>
</feature>
<evidence type="ECO:0000259" key="2">
    <source>
        <dbReference type="Pfam" id="PF09361"/>
    </source>
</evidence>
<dbReference type="Pfam" id="PF09361">
    <property type="entry name" value="Phasin_2"/>
    <property type="match status" value="1"/>
</dbReference>
<sequence length="169" mass="17747">MKAKHRLDQLKKQFDRMRKDSLAAVGTANEAVYAGLHKFADKELKALSEYYDSALSSLRAAKQDRSGIKDVVQTQFDLMQQTVTRLIAHARESVEAATATASGKAAPEPAMAASAAAKSAPRKAPVKKSASPKKVAAKKSAAPAATTAVKAPAAKKASKPRASSKKASS</sequence>
<organism evidence="3 4">
    <name type="scientific">Hydrocarboniphaga daqingensis</name>
    <dbReference type="NCBI Taxonomy" id="490188"/>
    <lineage>
        <taxon>Bacteria</taxon>
        <taxon>Pseudomonadati</taxon>
        <taxon>Pseudomonadota</taxon>
        <taxon>Gammaproteobacteria</taxon>
        <taxon>Nevskiales</taxon>
        <taxon>Nevskiaceae</taxon>
        <taxon>Hydrocarboniphaga</taxon>
    </lineage>
</organism>
<dbReference type="STRING" id="490188.SAMN04488068_3303"/>
<evidence type="ECO:0000313" key="4">
    <source>
        <dbReference type="Proteomes" id="UP000199758"/>
    </source>
</evidence>
<proteinExistence type="predicted"/>
<gene>
    <name evidence="3" type="ORF">SAMN04488068_3303</name>
</gene>
<feature type="compositionally biased region" description="Low complexity" evidence="1">
    <location>
        <begin position="96"/>
        <end position="119"/>
    </location>
</feature>
<name>A0A1M5S326_9GAMM</name>
<protein>
    <submittedName>
        <fullName evidence="3">Phasin protein</fullName>
    </submittedName>
</protein>
<feature type="region of interest" description="Disordered" evidence="1">
    <location>
        <begin position="96"/>
        <end position="169"/>
    </location>
</feature>
<keyword evidence="4" id="KW-1185">Reference proteome</keyword>
<accession>A0A1M5S326</accession>
<dbReference type="InterPro" id="IPR018968">
    <property type="entry name" value="Phasin"/>
</dbReference>
<evidence type="ECO:0000256" key="1">
    <source>
        <dbReference type="SAM" id="MobiDB-lite"/>
    </source>
</evidence>
<evidence type="ECO:0000313" key="3">
    <source>
        <dbReference type="EMBL" id="SHH32861.1"/>
    </source>
</evidence>
<reference evidence="3 4" key="1">
    <citation type="submission" date="2016-11" db="EMBL/GenBank/DDBJ databases">
        <authorList>
            <person name="Jaros S."/>
            <person name="Januszkiewicz K."/>
            <person name="Wedrychowicz H."/>
        </authorList>
    </citation>
    <scope>NUCLEOTIDE SEQUENCE [LARGE SCALE GENOMIC DNA]</scope>
    <source>
        <strain evidence="3 4">CGMCC 1.7049</strain>
    </source>
</reference>
<dbReference type="RefSeq" id="WP_072899442.1">
    <property type="nucleotide sequence ID" value="NZ_FQWZ01000009.1"/>
</dbReference>
<feature type="compositionally biased region" description="Low complexity" evidence="1">
    <location>
        <begin position="127"/>
        <end position="155"/>
    </location>
</feature>
<feature type="compositionally biased region" description="Basic residues" evidence="1">
    <location>
        <begin position="156"/>
        <end position="169"/>
    </location>
</feature>
<dbReference type="EMBL" id="FQWZ01000009">
    <property type="protein sequence ID" value="SHH32861.1"/>
    <property type="molecule type" value="Genomic_DNA"/>
</dbReference>
<dbReference type="Proteomes" id="UP000199758">
    <property type="component" value="Unassembled WGS sequence"/>
</dbReference>
<dbReference type="OrthoDB" id="7067471at2"/>
<dbReference type="AlphaFoldDB" id="A0A1M5S326"/>